<dbReference type="PROSITE" id="PS50076">
    <property type="entry name" value="DNAJ_2"/>
    <property type="match status" value="1"/>
</dbReference>
<evidence type="ECO:0000256" key="1">
    <source>
        <dbReference type="ARBA" id="ARBA00004167"/>
    </source>
</evidence>
<proteinExistence type="inferred from homology"/>
<keyword evidence="8" id="KW-1185">Reference proteome</keyword>
<evidence type="ECO:0000313" key="7">
    <source>
        <dbReference type="EMBL" id="MBB5684381.1"/>
    </source>
</evidence>
<accession>A0A7W9EE76</accession>
<evidence type="ECO:0000256" key="3">
    <source>
        <dbReference type="ARBA" id="ARBA00022989"/>
    </source>
</evidence>
<dbReference type="PANTHER" id="PTHR12763:SF28">
    <property type="entry name" value="GEO10507P1-RELATED"/>
    <property type="match status" value="1"/>
</dbReference>
<keyword evidence="4" id="KW-0472">Membrane</keyword>
<dbReference type="GO" id="GO:0016020">
    <property type="term" value="C:membrane"/>
    <property type="evidence" value="ECO:0007669"/>
    <property type="project" value="UniProtKB-SubCell"/>
</dbReference>
<dbReference type="SUPFAM" id="SSF46565">
    <property type="entry name" value="Chaperone J-domain"/>
    <property type="match status" value="1"/>
</dbReference>
<dbReference type="Gene3D" id="1.10.287.110">
    <property type="entry name" value="DnaJ domain"/>
    <property type="match status" value="1"/>
</dbReference>
<dbReference type="CDD" id="cd06257">
    <property type="entry name" value="DnaJ"/>
    <property type="match status" value="1"/>
</dbReference>
<protein>
    <submittedName>
        <fullName evidence="7">Preprotein translocase subunit Sec63</fullName>
    </submittedName>
</protein>
<dbReference type="AlphaFoldDB" id="A0A7W9EE76"/>
<keyword evidence="2" id="KW-0812">Transmembrane</keyword>
<dbReference type="RefSeq" id="WP_184014625.1">
    <property type="nucleotide sequence ID" value="NZ_JACIJC010000001.1"/>
</dbReference>
<dbReference type="EMBL" id="JACIJC010000001">
    <property type="protein sequence ID" value="MBB5684381.1"/>
    <property type="molecule type" value="Genomic_DNA"/>
</dbReference>
<evidence type="ECO:0000313" key="8">
    <source>
        <dbReference type="Proteomes" id="UP000549617"/>
    </source>
</evidence>
<gene>
    <name evidence="7" type="ORF">FHS49_000372</name>
</gene>
<evidence type="ECO:0000256" key="5">
    <source>
        <dbReference type="ARBA" id="ARBA00038105"/>
    </source>
</evidence>
<keyword evidence="3" id="KW-1133">Transmembrane helix</keyword>
<sequence length="91" mass="9953">MSKLILIIGLAVIGWLWWKGRQSRTPMTAQEARMLLGIEPGADAEAIRAAHRRIIARVHPDAGGSEELARKINAARDLLLKSGVQASSRND</sequence>
<dbReference type="Proteomes" id="UP000549617">
    <property type="component" value="Unassembled WGS sequence"/>
</dbReference>
<reference evidence="7 8" key="1">
    <citation type="submission" date="2020-08" db="EMBL/GenBank/DDBJ databases">
        <title>Genomic Encyclopedia of Type Strains, Phase IV (KMG-IV): sequencing the most valuable type-strain genomes for metagenomic binning, comparative biology and taxonomic classification.</title>
        <authorList>
            <person name="Goeker M."/>
        </authorList>
    </citation>
    <scope>NUCLEOTIDE SEQUENCE [LARGE SCALE GENOMIC DNA]</scope>
    <source>
        <strain evidence="7 8">DSM 25079</strain>
    </source>
</reference>
<feature type="domain" description="J" evidence="6">
    <location>
        <begin position="31"/>
        <end position="91"/>
    </location>
</feature>
<name>A0A7W9EE76_9SPHN</name>
<comment type="caution">
    <text evidence="7">The sequence shown here is derived from an EMBL/GenBank/DDBJ whole genome shotgun (WGS) entry which is preliminary data.</text>
</comment>
<evidence type="ECO:0000259" key="6">
    <source>
        <dbReference type="PROSITE" id="PS50076"/>
    </source>
</evidence>
<comment type="similarity">
    <text evidence="5">Belongs to the TIM14 family.</text>
</comment>
<comment type="subcellular location">
    <subcellularLocation>
        <location evidence="1">Membrane</location>
        <topology evidence="1">Single-pass membrane protein</topology>
    </subcellularLocation>
</comment>
<dbReference type="InterPro" id="IPR036869">
    <property type="entry name" value="J_dom_sf"/>
</dbReference>
<organism evidence="7 8">
    <name type="scientific">Sphingobium boeckii</name>
    <dbReference type="NCBI Taxonomy" id="1082345"/>
    <lineage>
        <taxon>Bacteria</taxon>
        <taxon>Pseudomonadati</taxon>
        <taxon>Pseudomonadota</taxon>
        <taxon>Alphaproteobacteria</taxon>
        <taxon>Sphingomonadales</taxon>
        <taxon>Sphingomonadaceae</taxon>
        <taxon>Sphingobium</taxon>
    </lineage>
</organism>
<dbReference type="InterPro" id="IPR001623">
    <property type="entry name" value="DnaJ_domain"/>
</dbReference>
<evidence type="ECO:0000256" key="2">
    <source>
        <dbReference type="ARBA" id="ARBA00022692"/>
    </source>
</evidence>
<dbReference type="SMART" id="SM00271">
    <property type="entry name" value="DnaJ"/>
    <property type="match status" value="1"/>
</dbReference>
<evidence type="ECO:0000256" key="4">
    <source>
        <dbReference type="ARBA" id="ARBA00023136"/>
    </source>
</evidence>
<dbReference type="PANTHER" id="PTHR12763">
    <property type="match status" value="1"/>
</dbReference>